<dbReference type="RefSeq" id="WP_279243641.1">
    <property type="nucleotide sequence ID" value="NZ_SHNN01000001.1"/>
</dbReference>
<feature type="chain" id="PRO_5046271251" evidence="1">
    <location>
        <begin position="30"/>
        <end position="205"/>
    </location>
</feature>
<protein>
    <submittedName>
        <fullName evidence="3">DUF4114 domain-containing protein</fullName>
    </submittedName>
</protein>
<dbReference type="Proteomes" id="UP001143362">
    <property type="component" value="Unassembled WGS sequence"/>
</dbReference>
<evidence type="ECO:0000313" key="4">
    <source>
        <dbReference type="Proteomes" id="UP001143362"/>
    </source>
</evidence>
<dbReference type="EMBL" id="SHNN01000001">
    <property type="protein sequence ID" value="MCX2979643.1"/>
    <property type="molecule type" value="Genomic_DNA"/>
</dbReference>
<dbReference type="InterPro" id="IPR025193">
    <property type="entry name" value="DUF4114"/>
</dbReference>
<name>A0ABT3TBH9_9GAMM</name>
<sequence length="205" mass="22012">MQFLQDSLTKKIRRALLPLALLLTAQAQAGLIVDEGLLDIDILGGQLLVVDTGTVTATFLGSDAGYFNTLFLATPNSGTPTAIFNKNTSAGSTANLGSFDAGTELIFRLFVRNTGNNFYTGDINRNPDQLAHAKATTSLVNGGYITRVGFEDLWGGGDEDYNDFEFLLSNVVDPPSPPTQVSEPPLLPLVALGMLGVYWKRRKVA</sequence>
<evidence type="ECO:0000259" key="2">
    <source>
        <dbReference type="Pfam" id="PF13448"/>
    </source>
</evidence>
<feature type="signal peptide" evidence="1">
    <location>
        <begin position="1"/>
        <end position="29"/>
    </location>
</feature>
<evidence type="ECO:0000256" key="1">
    <source>
        <dbReference type="SAM" id="SignalP"/>
    </source>
</evidence>
<proteinExistence type="predicted"/>
<dbReference type="Pfam" id="PF13448">
    <property type="entry name" value="DUF4114"/>
    <property type="match status" value="1"/>
</dbReference>
<organism evidence="3 4">
    <name type="scientific">Candidatus Litorirhabdus singularis</name>
    <dbReference type="NCBI Taxonomy" id="2518993"/>
    <lineage>
        <taxon>Bacteria</taxon>
        <taxon>Pseudomonadati</taxon>
        <taxon>Pseudomonadota</taxon>
        <taxon>Gammaproteobacteria</taxon>
        <taxon>Cellvibrionales</taxon>
        <taxon>Halieaceae</taxon>
        <taxon>Candidatus Litorirhabdus</taxon>
    </lineage>
</organism>
<feature type="domain" description="DUF4114" evidence="2">
    <location>
        <begin position="114"/>
        <end position="166"/>
    </location>
</feature>
<keyword evidence="4" id="KW-1185">Reference proteome</keyword>
<keyword evidence="1" id="KW-0732">Signal</keyword>
<comment type="caution">
    <text evidence="3">The sequence shown here is derived from an EMBL/GenBank/DDBJ whole genome shotgun (WGS) entry which is preliminary data.</text>
</comment>
<evidence type="ECO:0000313" key="3">
    <source>
        <dbReference type="EMBL" id="MCX2979643.1"/>
    </source>
</evidence>
<gene>
    <name evidence="3" type="ORF">EYC98_02070</name>
</gene>
<reference evidence="3" key="1">
    <citation type="submission" date="2019-02" db="EMBL/GenBank/DDBJ databases">
        <authorList>
            <person name="Li S.-H."/>
        </authorList>
    </citation>
    <scope>NUCLEOTIDE SEQUENCE</scope>
    <source>
        <strain evidence="3">IMCC14734</strain>
    </source>
</reference>
<accession>A0ABT3TBH9</accession>